<sequence length="68" mass="7538">MRVVHAQQQDSIDSIAWRYYERSSGVVEAIVKANPELVAFGAFLPQGTPVKLPDLPSSSIKPTVQLWN</sequence>
<dbReference type="RefSeq" id="WP_347610910.1">
    <property type="nucleotide sequence ID" value="NZ_JBDPZC010000006.1"/>
</dbReference>
<accession>A0ABV0GG48</accession>
<protein>
    <submittedName>
        <fullName evidence="1">Tail protein X</fullName>
    </submittedName>
</protein>
<gene>
    <name evidence="1" type="ORF">ABDJ40_14650</name>
</gene>
<dbReference type="InterPro" id="IPR008861">
    <property type="entry name" value="GpX-like"/>
</dbReference>
<dbReference type="EMBL" id="JBDPZC010000006">
    <property type="protein sequence ID" value="MEO3714002.1"/>
    <property type="molecule type" value="Genomic_DNA"/>
</dbReference>
<keyword evidence="2" id="KW-1185">Reference proteome</keyword>
<evidence type="ECO:0000313" key="1">
    <source>
        <dbReference type="EMBL" id="MEO3714002.1"/>
    </source>
</evidence>
<evidence type="ECO:0000313" key="2">
    <source>
        <dbReference type="Proteomes" id="UP001462640"/>
    </source>
</evidence>
<name>A0ABV0GG48_9BURK</name>
<proteinExistence type="predicted"/>
<reference evidence="1 2" key="1">
    <citation type="submission" date="2024-05" db="EMBL/GenBank/DDBJ databases">
        <title>Roseateles sp. 2.12 16S ribosomal RNA gene Genome sequencing and assembly.</title>
        <authorList>
            <person name="Woo H."/>
        </authorList>
    </citation>
    <scope>NUCLEOTIDE SEQUENCE [LARGE SCALE GENOMIC DNA]</scope>
    <source>
        <strain evidence="1 2">2.12</strain>
    </source>
</reference>
<comment type="caution">
    <text evidence="1">The sequence shown here is derived from an EMBL/GenBank/DDBJ whole genome shotgun (WGS) entry which is preliminary data.</text>
</comment>
<dbReference type="Proteomes" id="UP001462640">
    <property type="component" value="Unassembled WGS sequence"/>
</dbReference>
<dbReference type="Pfam" id="PF05489">
    <property type="entry name" value="Phage_tail_X"/>
    <property type="match status" value="1"/>
</dbReference>
<organism evidence="1 2">
    <name type="scientific">Roseateles flavus</name>
    <dbReference type="NCBI Taxonomy" id="3149041"/>
    <lineage>
        <taxon>Bacteria</taxon>
        <taxon>Pseudomonadati</taxon>
        <taxon>Pseudomonadota</taxon>
        <taxon>Betaproteobacteria</taxon>
        <taxon>Burkholderiales</taxon>
        <taxon>Sphaerotilaceae</taxon>
        <taxon>Roseateles</taxon>
    </lineage>
</organism>